<dbReference type="AlphaFoldDB" id="A0AAW1U3N7"/>
<dbReference type="PROSITE" id="PS50878">
    <property type="entry name" value="RT_POL"/>
    <property type="match status" value="1"/>
</dbReference>
<dbReference type="InterPro" id="IPR043502">
    <property type="entry name" value="DNA/RNA_pol_sf"/>
</dbReference>
<organism evidence="2 3">
    <name type="scientific">Henosepilachna vigintioctopunctata</name>
    <dbReference type="NCBI Taxonomy" id="420089"/>
    <lineage>
        <taxon>Eukaryota</taxon>
        <taxon>Metazoa</taxon>
        <taxon>Ecdysozoa</taxon>
        <taxon>Arthropoda</taxon>
        <taxon>Hexapoda</taxon>
        <taxon>Insecta</taxon>
        <taxon>Pterygota</taxon>
        <taxon>Neoptera</taxon>
        <taxon>Endopterygota</taxon>
        <taxon>Coleoptera</taxon>
        <taxon>Polyphaga</taxon>
        <taxon>Cucujiformia</taxon>
        <taxon>Coccinelloidea</taxon>
        <taxon>Coccinellidae</taxon>
        <taxon>Epilachninae</taxon>
        <taxon>Epilachnini</taxon>
        <taxon>Henosepilachna</taxon>
    </lineage>
</organism>
<reference evidence="2 3" key="1">
    <citation type="submission" date="2023-03" db="EMBL/GenBank/DDBJ databases">
        <title>Genome insight into feeding habits of ladybird beetles.</title>
        <authorList>
            <person name="Li H.-S."/>
            <person name="Huang Y.-H."/>
            <person name="Pang H."/>
        </authorList>
    </citation>
    <scope>NUCLEOTIDE SEQUENCE [LARGE SCALE GENOMIC DNA]</scope>
    <source>
        <strain evidence="2">SYSU_2023b</strain>
        <tissue evidence="2">Whole body</tissue>
    </source>
</reference>
<evidence type="ECO:0000313" key="2">
    <source>
        <dbReference type="EMBL" id="KAK9878396.1"/>
    </source>
</evidence>
<accession>A0AAW1U3N7</accession>
<dbReference type="GO" id="GO:0003824">
    <property type="term" value="F:catalytic activity"/>
    <property type="evidence" value="ECO:0007669"/>
    <property type="project" value="InterPro"/>
</dbReference>
<dbReference type="SUPFAM" id="SSF56672">
    <property type="entry name" value="DNA/RNA polymerases"/>
    <property type="match status" value="1"/>
</dbReference>
<protein>
    <recommendedName>
        <fullName evidence="1">Reverse transcriptase domain-containing protein</fullName>
    </recommendedName>
</protein>
<dbReference type="InterPro" id="IPR000477">
    <property type="entry name" value="RT_dom"/>
</dbReference>
<sequence>MVDEPERLEPECRGNFTSSMMSHASEAPTTLRLLQINIQCISNKYGSLEVLLDEESPDILSIAEHWCNEDQIKMAVLPGYIQAAHYCRPHRVHGGVVIFVKIGLNFKKIDLSLRCIELHCEVCAVKLKIGKKTFCVISVYRSPFGDLNTFLNELTFILKCCCEISDSLFLCGDFNVNYLSGSKFWNLLHEVLICFGLKISSTCPTRVFTSVTGHTSVSKVDYIISNVDLESCDVRVFEPHLADHLAVSLLYHFDAVEKHNKPDGPVLFRDCSEDRLNCLASRISDIDFSSIYCTDDVDLAFQLFINILNHSIEMCCPMKRYDSTNKSKQWITSEVRDASIKLKNLYWLHRILETRDSLRQYRTFKLTYRVLINNAKRKFNDKILSNSTNINRSVWKIVNGETGRKKNAMNKITLSMGEDECSEPGKVANAFGEYFSKVAARSLEEHYGGSLSRSCTSSKMRNENFFFLPVMGNEILSTIKGLKNKKCTGTDYMTARILKHVAALVSEHLAHLINLSIASGRFPSVLKVATVIPVHKKNDPNIIGNYRPVSILSVFSKVIEKIVFDRVNNYLNKYKIISNNQHGFRAGRSTQTAAVSLVGYVHECLDAGLHVAGFFFDQSRAFDCLMFGFILDKLYNLGFRGIFHDWLGSFIGGRSVVVRVQNGLSGNYGSTLGVPQGSVLGPLLFLLFINDLPEQVKAERIIIFADDTSFAISAPSHEELSSRCKVLLTDYIEWCRKNSLLLNLDKTECIYFSTNSLHRDVLSFVYDDVILTSKPHTRFLGIYVDSRLRWCDHVDQLCRRLNSAYYAIYRIKKSLPVDTLLSVYYGLFYAHMDYNIILWGNSVDVGRVFLSQKRVVRLMFNLGPRESCKKSFVDKNMLTAPSLYIFRCLLYIRENECSLPRLADSHRYLTRYGDLMALPKHRSSRFESSPLYQGRKLYNHLPPEVRSLPYPLFKIKIRKQLLRKGYYSVGEFLGDRFDI</sequence>
<dbReference type="CDD" id="cd01650">
    <property type="entry name" value="RT_nLTR_like"/>
    <property type="match status" value="1"/>
</dbReference>
<evidence type="ECO:0000313" key="3">
    <source>
        <dbReference type="Proteomes" id="UP001431783"/>
    </source>
</evidence>
<comment type="caution">
    <text evidence="2">The sequence shown here is derived from an EMBL/GenBank/DDBJ whole genome shotgun (WGS) entry which is preliminary data.</text>
</comment>
<dbReference type="Pfam" id="PF00078">
    <property type="entry name" value="RVT_1"/>
    <property type="match status" value="1"/>
</dbReference>
<dbReference type="EMBL" id="JARQZJ010000047">
    <property type="protein sequence ID" value="KAK9878396.1"/>
    <property type="molecule type" value="Genomic_DNA"/>
</dbReference>
<gene>
    <name evidence="2" type="ORF">WA026_021704</name>
</gene>
<proteinExistence type="predicted"/>
<dbReference type="Gene3D" id="3.60.10.10">
    <property type="entry name" value="Endonuclease/exonuclease/phosphatase"/>
    <property type="match status" value="1"/>
</dbReference>
<dbReference type="InterPro" id="IPR005135">
    <property type="entry name" value="Endo/exonuclease/phosphatase"/>
</dbReference>
<keyword evidence="3" id="KW-1185">Reference proteome</keyword>
<name>A0AAW1U3N7_9CUCU</name>
<dbReference type="InterPro" id="IPR036691">
    <property type="entry name" value="Endo/exonu/phosph_ase_sf"/>
</dbReference>
<dbReference type="SUPFAM" id="SSF56219">
    <property type="entry name" value="DNase I-like"/>
    <property type="match status" value="1"/>
</dbReference>
<feature type="domain" description="Reverse transcriptase" evidence="1">
    <location>
        <begin position="515"/>
        <end position="784"/>
    </location>
</feature>
<dbReference type="GO" id="GO:0071897">
    <property type="term" value="P:DNA biosynthetic process"/>
    <property type="evidence" value="ECO:0007669"/>
    <property type="project" value="UniProtKB-ARBA"/>
</dbReference>
<dbReference type="Pfam" id="PF03372">
    <property type="entry name" value="Exo_endo_phos"/>
    <property type="match status" value="1"/>
</dbReference>
<evidence type="ECO:0000259" key="1">
    <source>
        <dbReference type="PROSITE" id="PS50878"/>
    </source>
</evidence>
<dbReference type="Proteomes" id="UP001431783">
    <property type="component" value="Unassembled WGS sequence"/>
</dbReference>
<dbReference type="PANTHER" id="PTHR33332">
    <property type="entry name" value="REVERSE TRANSCRIPTASE DOMAIN-CONTAINING PROTEIN"/>
    <property type="match status" value="1"/>
</dbReference>